<dbReference type="NCBIfam" id="TIGR01662">
    <property type="entry name" value="HAD-SF-IIIA"/>
    <property type="match status" value="1"/>
</dbReference>
<dbReference type="InterPro" id="IPR036412">
    <property type="entry name" value="HAD-like_sf"/>
</dbReference>
<name>A0ABW6DSE8_9BACT</name>
<keyword evidence="6" id="KW-0479">Metal-binding</keyword>
<reference evidence="10 11" key="1">
    <citation type="submission" date="2024-03" db="EMBL/GenBank/DDBJ databases">
        <title>Aquirufa genome sequencing.</title>
        <authorList>
            <person name="Pitt A."/>
            <person name="Hahn M.W."/>
        </authorList>
    </citation>
    <scope>NUCLEOTIDE SEQUENCE [LARGE SCALE GENOMIC DNA]</scope>
    <source>
        <strain evidence="10 11">HETE-83D</strain>
    </source>
</reference>
<keyword evidence="8" id="KW-0119">Carbohydrate metabolism</keyword>
<dbReference type="NCBIfam" id="TIGR01656">
    <property type="entry name" value="Histidinol-ppas"/>
    <property type="match status" value="1"/>
</dbReference>
<evidence type="ECO:0000256" key="1">
    <source>
        <dbReference type="ARBA" id="ARBA00001946"/>
    </source>
</evidence>
<dbReference type="InterPro" id="IPR004446">
    <property type="entry name" value="Heptose_bisP_phosphatase"/>
</dbReference>
<organism evidence="10 11">
    <name type="scientific">Aquirufa esocilacus</name>
    <dbReference type="NCBI Taxonomy" id="3096513"/>
    <lineage>
        <taxon>Bacteria</taxon>
        <taxon>Pseudomonadati</taxon>
        <taxon>Bacteroidota</taxon>
        <taxon>Cytophagia</taxon>
        <taxon>Cytophagales</taxon>
        <taxon>Flectobacillaceae</taxon>
        <taxon>Aquirufa</taxon>
    </lineage>
</organism>
<evidence type="ECO:0000256" key="2">
    <source>
        <dbReference type="ARBA" id="ARBA00004496"/>
    </source>
</evidence>
<dbReference type="Gene3D" id="3.40.50.1000">
    <property type="entry name" value="HAD superfamily/HAD-like"/>
    <property type="match status" value="1"/>
</dbReference>
<evidence type="ECO:0000313" key="10">
    <source>
        <dbReference type="EMBL" id="MFD3408611.1"/>
    </source>
</evidence>
<evidence type="ECO:0000256" key="4">
    <source>
        <dbReference type="ARBA" id="ARBA00011245"/>
    </source>
</evidence>
<evidence type="ECO:0000256" key="6">
    <source>
        <dbReference type="ARBA" id="ARBA00022723"/>
    </source>
</evidence>
<keyword evidence="7 10" id="KW-0378">Hydrolase</keyword>
<evidence type="ECO:0000256" key="7">
    <source>
        <dbReference type="ARBA" id="ARBA00022801"/>
    </source>
</evidence>
<gene>
    <name evidence="10" type="ORF">SKC37_08075</name>
</gene>
<comment type="similarity">
    <text evidence="3">Belongs to the GmhB family.</text>
</comment>
<proteinExistence type="inferred from homology"/>
<accession>A0ABW6DSE8</accession>
<evidence type="ECO:0000256" key="5">
    <source>
        <dbReference type="ARBA" id="ARBA00022490"/>
    </source>
</evidence>
<comment type="cofactor">
    <cofactor evidence="1">
        <name>Mg(2+)</name>
        <dbReference type="ChEBI" id="CHEBI:18420"/>
    </cofactor>
</comment>
<evidence type="ECO:0000256" key="3">
    <source>
        <dbReference type="ARBA" id="ARBA00005628"/>
    </source>
</evidence>
<evidence type="ECO:0000256" key="9">
    <source>
        <dbReference type="ARBA" id="ARBA00031828"/>
    </source>
</evidence>
<protein>
    <recommendedName>
        <fullName evidence="9">D,D-heptose 1,7-bisphosphate phosphatase</fullName>
    </recommendedName>
</protein>
<comment type="caution">
    <text evidence="10">The sequence shown here is derived from an EMBL/GenBank/DDBJ whole genome shotgun (WGS) entry which is preliminary data.</text>
</comment>
<dbReference type="InterPro" id="IPR006549">
    <property type="entry name" value="HAD-SF_hydro_IIIA"/>
</dbReference>
<dbReference type="Proteomes" id="UP001598019">
    <property type="component" value="Unassembled WGS sequence"/>
</dbReference>
<evidence type="ECO:0000313" key="11">
    <source>
        <dbReference type="Proteomes" id="UP001598019"/>
    </source>
</evidence>
<dbReference type="PANTHER" id="PTHR42891">
    <property type="entry name" value="D-GLYCERO-BETA-D-MANNO-HEPTOSE-1,7-BISPHOSPHATE 7-PHOSPHATASE"/>
    <property type="match status" value="1"/>
</dbReference>
<dbReference type="GO" id="GO:0016787">
    <property type="term" value="F:hydrolase activity"/>
    <property type="evidence" value="ECO:0007669"/>
    <property type="project" value="UniProtKB-KW"/>
</dbReference>
<keyword evidence="11" id="KW-1185">Reference proteome</keyword>
<dbReference type="PANTHER" id="PTHR42891:SF1">
    <property type="entry name" value="D-GLYCERO-BETA-D-MANNO-HEPTOSE-1,7-BISPHOSPHATE 7-PHOSPHATASE"/>
    <property type="match status" value="1"/>
</dbReference>
<sequence>MELNFKIDKSWTLFLDRDGVINEKRENDYVKNWEEFEFIDGSVEAIAKFSKIFGKIVVVTNQRGVGKGLMSKSQLDLIHWRMQKELINQHAYIDKIYSCTCLSDDSDCRKPNVGMAIKSQNDYPLIDFNKSVMVGDSISDMQFGNRLGMKCIYISKFNLRDNLFAATHFESLYSFCISLEK</sequence>
<dbReference type="EMBL" id="JBBKXX010000002">
    <property type="protein sequence ID" value="MFD3408611.1"/>
    <property type="molecule type" value="Genomic_DNA"/>
</dbReference>
<dbReference type="InterPro" id="IPR023214">
    <property type="entry name" value="HAD_sf"/>
</dbReference>
<evidence type="ECO:0000256" key="8">
    <source>
        <dbReference type="ARBA" id="ARBA00023277"/>
    </source>
</evidence>
<dbReference type="InterPro" id="IPR006543">
    <property type="entry name" value="Histidinol-phos"/>
</dbReference>
<comment type="subcellular location">
    <subcellularLocation>
        <location evidence="2">Cytoplasm</location>
    </subcellularLocation>
</comment>
<dbReference type="Pfam" id="PF08645">
    <property type="entry name" value="PNK3P"/>
    <property type="match status" value="1"/>
</dbReference>
<dbReference type="InterPro" id="IPR013954">
    <property type="entry name" value="PNK3P"/>
</dbReference>
<comment type="subunit">
    <text evidence="4">Monomer.</text>
</comment>
<dbReference type="RefSeq" id="WP_377980989.1">
    <property type="nucleotide sequence ID" value="NZ_JBBKXX010000002.1"/>
</dbReference>
<keyword evidence="5" id="KW-0963">Cytoplasm</keyword>
<dbReference type="SUPFAM" id="SSF56784">
    <property type="entry name" value="HAD-like"/>
    <property type="match status" value="1"/>
</dbReference>